<keyword evidence="6" id="KW-1185">Reference proteome</keyword>
<evidence type="ECO:0000313" key="3">
    <source>
        <dbReference type="EMBL" id="MBC8601288.1"/>
    </source>
</evidence>
<organism evidence="4 5">
    <name type="scientific">Parabacteroides acidifaciens</name>
    <dbReference type="NCBI Taxonomy" id="2290935"/>
    <lineage>
        <taxon>Bacteria</taxon>
        <taxon>Pseudomonadati</taxon>
        <taxon>Bacteroidota</taxon>
        <taxon>Bacteroidia</taxon>
        <taxon>Bacteroidales</taxon>
        <taxon>Tannerellaceae</taxon>
        <taxon>Parabacteroides</taxon>
    </lineage>
</organism>
<dbReference type="PANTHER" id="PTHR33308:SF9">
    <property type="entry name" value="PEPTIDOGLYCAN HYDROLASE FLGJ"/>
    <property type="match status" value="1"/>
</dbReference>
<dbReference type="InterPro" id="IPR051056">
    <property type="entry name" value="Glycosyl_Hydrolase_73"/>
</dbReference>
<dbReference type="RefSeq" id="WP_115498774.1">
    <property type="nucleotide sequence ID" value="NZ_JACRTI010000010.1"/>
</dbReference>
<evidence type="ECO:0000259" key="2">
    <source>
        <dbReference type="Pfam" id="PF01832"/>
    </source>
</evidence>
<dbReference type="Pfam" id="PF01832">
    <property type="entry name" value="Glucosaminidase"/>
    <property type="match status" value="1"/>
</dbReference>
<evidence type="ECO:0000313" key="5">
    <source>
        <dbReference type="Proteomes" id="UP000256321"/>
    </source>
</evidence>
<dbReference type="PANTHER" id="PTHR33308">
    <property type="entry name" value="PEPTIDOGLYCAN HYDROLASE FLGJ"/>
    <property type="match status" value="1"/>
</dbReference>
<keyword evidence="1" id="KW-0378">Hydrolase</keyword>
<dbReference type="Proteomes" id="UP000629596">
    <property type="component" value="Unassembled WGS sequence"/>
</dbReference>
<dbReference type="Gene3D" id="1.10.530.10">
    <property type="match status" value="1"/>
</dbReference>
<gene>
    <name evidence="4" type="ORF">DWU89_06235</name>
    <name evidence="3" type="ORF">H8784_06085</name>
</gene>
<accession>A0A3D8HG61</accession>
<evidence type="ECO:0000313" key="6">
    <source>
        <dbReference type="Proteomes" id="UP000629596"/>
    </source>
</evidence>
<comment type="caution">
    <text evidence="4">The sequence shown here is derived from an EMBL/GenBank/DDBJ whole genome shotgun (WGS) entry which is preliminary data.</text>
</comment>
<dbReference type="EMBL" id="QREV01000010">
    <property type="protein sequence ID" value="RDU49969.1"/>
    <property type="molecule type" value="Genomic_DNA"/>
</dbReference>
<dbReference type="GO" id="GO:0004040">
    <property type="term" value="F:amidase activity"/>
    <property type="evidence" value="ECO:0007669"/>
    <property type="project" value="InterPro"/>
</dbReference>
<reference evidence="3 6" key="2">
    <citation type="submission" date="2020-08" db="EMBL/GenBank/DDBJ databases">
        <title>Genome public.</title>
        <authorList>
            <person name="Liu C."/>
            <person name="Sun Q."/>
        </authorList>
    </citation>
    <scope>NUCLEOTIDE SEQUENCE [LARGE SCALE GENOMIC DNA]</scope>
    <source>
        <strain evidence="3 6">426_9</strain>
    </source>
</reference>
<dbReference type="EMBL" id="JACRTI010000010">
    <property type="protein sequence ID" value="MBC8601288.1"/>
    <property type="molecule type" value="Genomic_DNA"/>
</dbReference>
<dbReference type="AlphaFoldDB" id="A0A3D8HG61"/>
<evidence type="ECO:0000256" key="1">
    <source>
        <dbReference type="ARBA" id="ARBA00022801"/>
    </source>
</evidence>
<feature type="domain" description="Mannosyl-glycoprotein endo-beta-N-acetylglucosamidase-like" evidence="2">
    <location>
        <begin position="12"/>
        <end position="143"/>
    </location>
</feature>
<name>A0A3D8HG61_9BACT</name>
<sequence>MKQADFISFLLPLARKAGEAFRINPVVILAQAAIESGWGQSDLSTLYRNYFGITAYGKKNVWWKGESISLGPHSLRFRVYDTPGDSLMDYARLIRHAYPSAADASNDPPTFARIISCSKYISEVNGDNRTAYRQALVKICRQVGKIFYTYQINNQLIN</sequence>
<protein>
    <submittedName>
        <fullName evidence="3 4">Glucosaminidase</fullName>
    </submittedName>
</protein>
<dbReference type="InterPro" id="IPR002901">
    <property type="entry name" value="MGlyc_endo_b_GlcNAc-like_dom"/>
</dbReference>
<reference evidence="4 5" key="1">
    <citation type="submission" date="2018-07" db="EMBL/GenBank/DDBJ databases">
        <title>Parabacteroides acidifaciens nov. sp., isolated from human feces.</title>
        <authorList>
            <person name="Wang Y.J."/>
        </authorList>
    </citation>
    <scope>NUCLEOTIDE SEQUENCE [LARGE SCALE GENOMIC DNA]</scope>
    <source>
        <strain evidence="4 5">426-9</strain>
    </source>
</reference>
<dbReference type="Proteomes" id="UP000256321">
    <property type="component" value="Unassembled WGS sequence"/>
</dbReference>
<evidence type="ECO:0000313" key="4">
    <source>
        <dbReference type="EMBL" id="RDU49969.1"/>
    </source>
</evidence>
<proteinExistence type="predicted"/>